<dbReference type="SMART" id="SM00842">
    <property type="entry name" value="FtsA"/>
    <property type="match status" value="1"/>
</dbReference>
<dbReference type="EMBL" id="PFCB01000016">
    <property type="protein sequence ID" value="PIR74586.1"/>
    <property type="molecule type" value="Genomic_DNA"/>
</dbReference>
<dbReference type="InterPro" id="IPR020823">
    <property type="entry name" value="Cell_div_FtsA"/>
</dbReference>
<sequence>MARRNRQVEIVTGLDIGSTGIRIAVGQVVPDERLGADVQIIGTAQVASLGIEKGTITSIEEAVSSISHVLEEVERLVGVPIEHVWVGVSSNHIIANESRGVVAVAKTDGEISYEDVDRVIEAAQTVAAPLNYEVLHVLPRGYVVDGQTGIKDPSGMTGVRLEVDAQMIYGSTPHVKNITKAIYRTGVDIDDLVLSLIATGDTVLTDRQKQLGVGLVDIGGSTTTLAVYEEGNIIHTAVIPIGSNHVTNDLALGLQTDIDVAEKIKLLYGGCLVKGMTAKDCIDLAEFGLASQAVPKKFVREIIAARVVEILEKINDELRSIDRLGLLPAGIVFTGGGAKLQDLVEVAKQVTHMNAAHGLPMGIRSATESINDLAFAAAISLVAWGSSMNLRTRGTKSKVRVPGGKQAVDKVRQLFKFLVP</sequence>
<evidence type="ECO:0000256" key="2">
    <source>
        <dbReference type="ARBA" id="ARBA00022618"/>
    </source>
</evidence>
<gene>
    <name evidence="5 8" type="primary">ftsA</name>
    <name evidence="8" type="ORF">COU35_01765</name>
</gene>
<evidence type="ECO:0000256" key="1">
    <source>
        <dbReference type="ARBA" id="ARBA00022475"/>
    </source>
</evidence>
<reference evidence="9" key="1">
    <citation type="submission" date="2017-09" db="EMBL/GenBank/DDBJ databases">
        <title>Depth-based differentiation of microbial function through sediment-hosted aquifers and enrichment of novel symbionts in the deep terrestrial subsurface.</title>
        <authorList>
            <person name="Probst A.J."/>
            <person name="Ladd B."/>
            <person name="Jarett J.K."/>
            <person name="Geller-Mcgrath D.E."/>
            <person name="Sieber C.M.K."/>
            <person name="Emerson J.B."/>
            <person name="Anantharaman K."/>
            <person name="Thomas B.C."/>
            <person name="Malmstrom R."/>
            <person name="Stieglmeier M."/>
            <person name="Klingl A."/>
            <person name="Woyke T."/>
            <person name="Ryan C.M."/>
            <person name="Banfield J.F."/>
        </authorList>
    </citation>
    <scope>NUCLEOTIDE SEQUENCE [LARGE SCALE GENOMIC DNA]</scope>
</reference>
<dbReference type="Proteomes" id="UP000230154">
    <property type="component" value="Unassembled WGS sequence"/>
</dbReference>
<comment type="similarity">
    <text evidence="5 6">Belongs to the FtsA/MreB family.</text>
</comment>
<dbReference type="PANTHER" id="PTHR32432">
    <property type="entry name" value="CELL DIVISION PROTEIN FTSA-RELATED"/>
    <property type="match status" value="1"/>
</dbReference>
<evidence type="ECO:0000256" key="5">
    <source>
        <dbReference type="HAMAP-Rule" id="MF_02033"/>
    </source>
</evidence>
<comment type="subcellular location">
    <subcellularLocation>
        <location evidence="5">Cell membrane</location>
        <topology evidence="5">Peripheral membrane protein</topology>
        <orientation evidence="5">Cytoplasmic side</orientation>
    </subcellularLocation>
    <text evidence="5">Localizes to the Z ring in an FtsZ-dependent manner. Targeted to the membrane through a conserved C-terminal amphipathic helix.</text>
</comment>
<dbReference type="Gene3D" id="3.30.1490.110">
    <property type="match status" value="1"/>
</dbReference>
<evidence type="ECO:0000313" key="8">
    <source>
        <dbReference type="EMBL" id="PIR74586.1"/>
    </source>
</evidence>
<dbReference type="Pfam" id="PF14450">
    <property type="entry name" value="FtsA"/>
    <property type="match status" value="1"/>
</dbReference>
<dbReference type="HAMAP" id="MF_02033">
    <property type="entry name" value="FtsA"/>
    <property type="match status" value="1"/>
</dbReference>
<accession>A0A2H0TSS0</accession>
<dbReference type="AlphaFoldDB" id="A0A2H0TSS0"/>
<dbReference type="Pfam" id="PF02491">
    <property type="entry name" value="SHS2_FTSA"/>
    <property type="match status" value="1"/>
</dbReference>
<feature type="domain" description="SHS2" evidence="7">
    <location>
        <begin position="11"/>
        <end position="203"/>
    </location>
</feature>
<dbReference type="PANTHER" id="PTHR32432:SF4">
    <property type="entry name" value="CELL DIVISION PROTEIN FTSA"/>
    <property type="match status" value="1"/>
</dbReference>
<evidence type="ECO:0000259" key="7">
    <source>
        <dbReference type="SMART" id="SM00842"/>
    </source>
</evidence>
<dbReference type="NCBIfam" id="TIGR01174">
    <property type="entry name" value="ftsA"/>
    <property type="match status" value="1"/>
</dbReference>
<dbReference type="InterPro" id="IPR050696">
    <property type="entry name" value="FtsA/MreB"/>
</dbReference>
<protein>
    <recommendedName>
        <fullName evidence="5 6">Cell division protein FtsA</fullName>
    </recommendedName>
</protein>
<dbReference type="Gene3D" id="3.30.420.40">
    <property type="match status" value="1"/>
</dbReference>
<dbReference type="CDD" id="cd24048">
    <property type="entry name" value="ASKHA_NBD_FtsA"/>
    <property type="match status" value="1"/>
</dbReference>
<name>A0A2H0TSS0_9BACT</name>
<keyword evidence="1 5" id="KW-1003">Cell membrane</keyword>
<evidence type="ECO:0000256" key="4">
    <source>
        <dbReference type="ARBA" id="ARBA00023306"/>
    </source>
</evidence>
<dbReference type="InterPro" id="IPR003494">
    <property type="entry name" value="SHS2_FtsA"/>
</dbReference>
<dbReference type="PIRSF" id="PIRSF003101">
    <property type="entry name" value="FtsA"/>
    <property type="match status" value="1"/>
</dbReference>
<evidence type="ECO:0000256" key="3">
    <source>
        <dbReference type="ARBA" id="ARBA00023136"/>
    </source>
</evidence>
<comment type="caution">
    <text evidence="8">The sequence shown here is derived from an EMBL/GenBank/DDBJ whole genome shotgun (WGS) entry which is preliminary data.</text>
</comment>
<dbReference type="GO" id="GO:0009898">
    <property type="term" value="C:cytoplasmic side of plasma membrane"/>
    <property type="evidence" value="ECO:0007669"/>
    <property type="project" value="UniProtKB-UniRule"/>
</dbReference>
<keyword evidence="2 5" id="KW-0132">Cell division</keyword>
<dbReference type="GO" id="GO:0043093">
    <property type="term" value="P:FtsZ-dependent cytokinesis"/>
    <property type="evidence" value="ECO:0007669"/>
    <property type="project" value="UniProtKB-UniRule"/>
</dbReference>
<evidence type="ECO:0000256" key="6">
    <source>
        <dbReference type="PIRNR" id="PIRNR003101"/>
    </source>
</evidence>
<dbReference type="SUPFAM" id="SSF53067">
    <property type="entry name" value="Actin-like ATPase domain"/>
    <property type="match status" value="2"/>
</dbReference>
<keyword evidence="4 5" id="KW-0131">Cell cycle</keyword>
<keyword evidence="3 5" id="KW-0472">Membrane</keyword>
<organism evidence="8 9">
    <name type="scientific">Candidatus Magasanikbacteria bacterium CG10_big_fil_rev_8_21_14_0_10_47_10</name>
    <dbReference type="NCBI Taxonomy" id="1974652"/>
    <lineage>
        <taxon>Bacteria</taxon>
        <taxon>Candidatus Magasanikiibacteriota</taxon>
    </lineage>
</organism>
<dbReference type="InterPro" id="IPR043129">
    <property type="entry name" value="ATPase_NBD"/>
</dbReference>
<proteinExistence type="inferred from homology"/>
<dbReference type="GO" id="GO:0032153">
    <property type="term" value="C:cell division site"/>
    <property type="evidence" value="ECO:0007669"/>
    <property type="project" value="UniProtKB-UniRule"/>
</dbReference>
<comment type="subunit">
    <text evidence="5">Self-interacts. Interacts with FtsZ.</text>
</comment>
<evidence type="ECO:0000313" key="9">
    <source>
        <dbReference type="Proteomes" id="UP000230154"/>
    </source>
</evidence>
<comment type="function">
    <text evidence="5 6">Cell division protein that is involved in the assembly of the Z ring. May serve as a membrane anchor for the Z ring.</text>
</comment>